<dbReference type="EMBL" id="CAJVPQ010004612">
    <property type="protein sequence ID" value="CAG8655248.1"/>
    <property type="molecule type" value="Genomic_DNA"/>
</dbReference>
<comment type="caution">
    <text evidence="2">The sequence shown here is derived from an EMBL/GenBank/DDBJ whole genome shotgun (WGS) entry which is preliminary data.</text>
</comment>
<evidence type="ECO:0000313" key="2">
    <source>
        <dbReference type="EMBL" id="CAG8655248.1"/>
    </source>
</evidence>
<dbReference type="GO" id="GO:0005739">
    <property type="term" value="C:mitochondrion"/>
    <property type="evidence" value="ECO:0007669"/>
    <property type="project" value="TreeGrafter"/>
</dbReference>
<dbReference type="OrthoDB" id="10064411at2759"/>
<evidence type="ECO:0000313" key="3">
    <source>
        <dbReference type="Proteomes" id="UP000789570"/>
    </source>
</evidence>
<organism evidence="2 3">
    <name type="scientific">Funneliformis caledonium</name>
    <dbReference type="NCBI Taxonomy" id="1117310"/>
    <lineage>
        <taxon>Eukaryota</taxon>
        <taxon>Fungi</taxon>
        <taxon>Fungi incertae sedis</taxon>
        <taxon>Mucoromycota</taxon>
        <taxon>Glomeromycotina</taxon>
        <taxon>Glomeromycetes</taxon>
        <taxon>Glomerales</taxon>
        <taxon>Glomeraceae</taxon>
        <taxon>Funneliformis</taxon>
    </lineage>
</organism>
<feature type="domain" description="Oxidoreductase-like" evidence="1">
    <location>
        <begin position="76"/>
        <end position="103"/>
    </location>
</feature>
<dbReference type="AlphaFoldDB" id="A0A9N9DZR2"/>
<sequence>MLGNIKRSVFKTGYTIIRQYQQFKNCTQYEKNKYDGYWNLILEQPKSISNDLYNYDDIVSIAIEPTTIQEDKSLYTIDGEKIPQKPEFPNNCCMSGCAHCEWKDKLNNIKERLLKEKKPLPDIFIQLLESNKNNIDPGIKAFLELEKSLNQKS</sequence>
<dbReference type="PANTHER" id="PTHR21193">
    <property type="entry name" value="OXIDOREDUCTASE-LIKE DOMAIN-CONTAINING PROTEIN 1"/>
    <property type="match status" value="1"/>
</dbReference>
<evidence type="ECO:0000259" key="1">
    <source>
        <dbReference type="Pfam" id="PF09791"/>
    </source>
</evidence>
<dbReference type="InterPro" id="IPR039251">
    <property type="entry name" value="OXLD1"/>
</dbReference>
<accession>A0A9N9DZR2</accession>
<dbReference type="PANTHER" id="PTHR21193:SF3">
    <property type="entry name" value="OXIDOREDUCTASE-LIKE DOMAIN-CONTAINING PROTEIN 1"/>
    <property type="match status" value="1"/>
</dbReference>
<protein>
    <submittedName>
        <fullName evidence="2">7757_t:CDS:1</fullName>
    </submittedName>
</protein>
<dbReference type="Proteomes" id="UP000789570">
    <property type="component" value="Unassembled WGS sequence"/>
</dbReference>
<gene>
    <name evidence="2" type="ORF">FCALED_LOCUS11278</name>
</gene>
<proteinExistence type="predicted"/>
<name>A0A9N9DZR2_9GLOM</name>
<keyword evidence="3" id="KW-1185">Reference proteome</keyword>
<reference evidence="2" key="1">
    <citation type="submission" date="2021-06" db="EMBL/GenBank/DDBJ databases">
        <authorList>
            <person name="Kallberg Y."/>
            <person name="Tangrot J."/>
            <person name="Rosling A."/>
        </authorList>
    </citation>
    <scope>NUCLEOTIDE SEQUENCE</scope>
    <source>
        <strain evidence="2">UK204</strain>
    </source>
</reference>
<dbReference type="InterPro" id="IPR019180">
    <property type="entry name" value="Oxidoreductase-like_N"/>
</dbReference>
<dbReference type="Pfam" id="PF09791">
    <property type="entry name" value="Oxidored-like"/>
    <property type="match status" value="1"/>
</dbReference>